<dbReference type="AlphaFoldDB" id="A0A4Q0YJR6"/>
<keyword evidence="3" id="KW-1185">Reference proteome</keyword>
<evidence type="ECO:0008006" key="4">
    <source>
        <dbReference type="Google" id="ProtNLM"/>
    </source>
</evidence>
<accession>A0A4Q0YJR6</accession>
<feature type="transmembrane region" description="Helical" evidence="1">
    <location>
        <begin position="75"/>
        <end position="94"/>
    </location>
</feature>
<dbReference type="OrthoDB" id="2619901at2"/>
<feature type="transmembrane region" description="Helical" evidence="1">
    <location>
        <begin position="45"/>
        <end position="63"/>
    </location>
</feature>
<organism evidence="2 3">
    <name type="scientific">Veronia nyctiphanis</name>
    <dbReference type="NCBI Taxonomy" id="1278244"/>
    <lineage>
        <taxon>Bacteria</taxon>
        <taxon>Pseudomonadati</taxon>
        <taxon>Pseudomonadota</taxon>
        <taxon>Gammaproteobacteria</taxon>
        <taxon>Vibrionales</taxon>
        <taxon>Vibrionaceae</taxon>
        <taxon>Veronia</taxon>
    </lineage>
</organism>
<dbReference type="Proteomes" id="UP000290287">
    <property type="component" value="Unassembled WGS sequence"/>
</dbReference>
<reference evidence="2 3" key="1">
    <citation type="submission" date="2017-10" db="EMBL/GenBank/DDBJ databases">
        <title>Nyctiphanis sp. nov., isolated from the stomach of the euphausiid Nyctiphanes simplex (Hansen, 1911) in the Gulf of California.</title>
        <authorList>
            <person name="Gomez-Gil B."/>
            <person name="Aguilar-Mendez M."/>
            <person name="Lopez-Cortes A."/>
            <person name="Gomez-Gutierrez J."/>
            <person name="Roque A."/>
            <person name="Lang E."/>
            <person name="Gonzalez-Castillo A."/>
        </authorList>
    </citation>
    <scope>NUCLEOTIDE SEQUENCE [LARGE SCALE GENOMIC DNA]</scope>
    <source>
        <strain evidence="2 3">CAIM 600</strain>
    </source>
</reference>
<feature type="transmembrane region" description="Helical" evidence="1">
    <location>
        <begin position="5"/>
        <end position="25"/>
    </location>
</feature>
<dbReference type="Pfam" id="PF11196">
    <property type="entry name" value="DUF2834"/>
    <property type="match status" value="1"/>
</dbReference>
<protein>
    <recommendedName>
        <fullName evidence="4">DUF2834 domain-containing protein</fullName>
    </recommendedName>
</protein>
<evidence type="ECO:0000256" key="1">
    <source>
        <dbReference type="SAM" id="Phobius"/>
    </source>
</evidence>
<gene>
    <name evidence="2" type="ORF">CS022_21945</name>
</gene>
<dbReference type="EMBL" id="PEIB01000042">
    <property type="protein sequence ID" value="RXJ70856.1"/>
    <property type="molecule type" value="Genomic_DNA"/>
</dbReference>
<evidence type="ECO:0000313" key="3">
    <source>
        <dbReference type="Proteomes" id="UP000290287"/>
    </source>
</evidence>
<comment type="caution">
    <text evidence="2">The sequence shown here is derived from an EMBL/GenBank/DDBJ whole genome shotgun (WGS) entry which is preliminary data.</text>
</comment>
<sequence length="109" mass="11758">MKWIYLFFAVIGTFVPFGALLPWLIENGVDVAKFAANITANPISIFAWLDVVIAGVALIVFIVTDSKRNEVKHGYLAILATLMVGVSAGLPLYLSMRCRTGEAVNSAAI</sequence>
<keyword evidence="1" id="KW-1133">Transmembrane helix</keyword>
<proteinExistence type="predicted"/>
<keyword evidence="1" id="KW-0812">Transmembrane</keyword>
<evidence type="ECO:0000313" key="2">
    <source>
        <dbReference type="EMBL" id="RXJ70856.1"/>
    </source>
</evidence>
<name>A0A4Q0YJR6_9GAMM</name>
<dbReference type="InterPro" id="IPR021362">
    <property type="entry name" value="DUF2834"/>
</dbReference>
<keyword evidence="1" id="KW-0472">Membrane</keyword>
<dbReference type="RefSeq" id="WP_129124037.1">
    <property type="nucleotide sequence ID" value="NZ_PEIB01000042.1"/>
</dbReference>